<dbReference type="InterPro" id="IPR046498">
    <property type="entry name" value="Rv1476-like"/>
</dbReference>
<dbReference type="Pfam" id="PF20381">
    <property type="entry name" value="Rv1476"/>
    <property type="match status" value="1"/>
</dbReference>
<gene>
    <name evidence="1" type="ORF">BST26_09230</name>
</gene>
<keyword evidence="2" id="KW-1185">Reference proteome</keyword>
<dbReference type="RefSeq" id="WP_083030476.1">
    <property type="nucleotide sequence ID" value="NZ_AP022618.1"/>
</dbReference>
<proteinExistence type="predicted"/>
<accession>A0A1X0DF83</accession>
<protein>
    <submittedName>
        <fullName evidence="1">Uncharacterized protein</fullName>
    </submittedName>
</protein>
<sequence>MHGLLFDPYLPTEIPAGVDMVDVQAQVDATGFAVPAGADAAEIDGLRQVVTEAADHGIDLKIVVVAPTPPVDAPLRDVANDVGAQHPGATVLVLGAPYAGSFSTTYDRATLEAAEDVAKTGNGPVQASQNFLSQLQTPIFPWTSFTVALVAVVAIAAGVTRLLQVRARREFDGGNTDVGAAEKASASTA</sequence>
<dbReference type="EMBL" id="MVHS01000016">
    <property type="protein sequence ID" value="ORA71051.1"/>
    <property type="molecule type" value="Genomic_DNA"/>
</dbReference>
<comment type="caution">
    <text evidence="1">The sequence shown here is derived from an EMBL/GenBank/DDBJ whole genome shotgun (WGS) entry which is preliminary data.</text>
</comment>
<reference evidence="1 2" key="1">
    <citation type="submission" date="2016-12" db="EMBL/GenBank/DDBJ databases">
        <title>The new phylogeny of genus Mycobacterium.</title>
        <authorList>
            <person name="Tortoli E."/>
            <person name="Trovato A."/>
            <person name="Cirillo D.M."/>
        </authorList>
    </citation>
    <scope>NUCLEOTIDE SEQUENCE [LARGE SCALE GENOMIC DNA]</scope>
    <source>
        <strain evidence="1 2">DSM 45130</strain>
    </source>
</reference>
<dbReference type="AlphaFoldDB" id="A0A1X0DF83"/>
<evidence type="ECO:0000313" key="2">
    <source>
        <dbReference type="Proteomes" id="UP000192801"/>
    </source>
</evidence>
<dbReference type="Proteomes" id="UP000192801">
    <property type="component" value="Unassembled WGS sequence"/>
</dbReference>
<evidence type="ECO:0000313" key="1">
    <source>
        <dbReference type="EMBL" id="ORA71051.1"/>
    </source>
</evidence>
<dbReference type="STRING" id="444597.BST26_09230"/>
<name>A0A1X0DF83_9MYCO</name>
<organism evidence="1 2">
    <name type="scientific">Mycolicibacterium insubricum</name>
    <dbReference type="NCBI Taxonomy" id="444597"/>
    <lineage>
        <taxon>Bacteria</taxon>
        <taxon>Bacillati</taxon>
        <taxon>Actinomycetota</taxon>
        <taxon>Actinomycetes</taxon>
        <taxon>Mycobacteriales</taxon>
        <taxon>Mycobacteriaceae</taxon>
        <taxon>Mycolicibacterium</taxon>
    </lineage>
</organism>